<feature type="transmembrane region" description="Helical" evidence="1">
    <location>
        <begin position="444"/>
        <end position="462"/>
    </location>
</feature>
<feature type="transmembrane region" description="Helical" evidence="1">
    <location>
        <begin position="631"/>
        <end position="650"/>
    </location>
</feature>
<protein>
    <submittedName>
        <fullName evidence="2">Uncharacterized protein</fullName>
    </submittedName>
</protein>
<feature type="transmembrane region" description="Helical" evidence="1">
    <location>
        <begin position="497"/>
        <end position="517"/>
    </location>
</feature>
<proteinExistence type="predicted"/>
<name>A0A7S3NK36_9STRA</name>
<keyword evidence="1" id="KW-0812">Transmembrane</keyword>
<dbReference type="EMBL" id="HBIJ01008844">
    <property type="protein sequence ID" value="CAE0365499.1"/>
    <property type="molecule type" value="Transcribed_RNA"/>
</dbReference>
<feature type="transmembrane region" description="Helical" evidence="1">
    <location>
        <begin position="254"/>
        <end position="273"/>
    </location>
</feature>
<feature type="transmembrane region" description="Helical" evidence="1">
    <location>
        <begin position="147"/>
        <end position="167"/>
    </location>
</feature>
<feature type="transmembrane region" description="Helical" evidence="1">
    <location>
        <begin position="575"/>
        <end position="595"/>
    </location>
</feature>
<keyword evidence="1" id="KW-1133">Transmembrane helix</keyword>
<feature type="transmembrane region" description="Helical" evidence="1">
    <location>
        <begin position="547"/>
        <end position="568"/>
    </location>
</feature>
<dbReference type="PANTHER" id="PTHR31610:SF0">
    <property type="entry name" value="SLC26A_SULP TRANSPORTER DOMAIN-CONTAINING PROTEIN"/>
    <property type="match status" value="1"/>
</dbReference>
<feature type="transmembrane region" description="Helical" evidence="1">
    <location>
        <begin position="279"/>
        <end position="300"/>
    </location>
</feature>
<feature type="transmembrane region" description="Helical" evidence="1">
    <location>
        <begin position="107"/>
        <end position="126"/>
    </location>
</feature>
<feature type="transmembrane region" description="Helical" evidence="1">
    <location>
        <begin position="228"/>
        <end position="247"/>
    </location>
</feature>
<sequence length="694" mass="75864">MATTHSREEINLSQERPARNYFENPVAWWKGTPIFLWNWNYGGFLGLWSGVGEMEALGELFFDNLASLLSITGLILGFFLNVLIYFAAIEFDIEYAETIKAVYTKYYYERCIPGVGFALMFGNLYYGYMAGRLAYKENRDDVTAQPYGINTTGAFITLGAINLTALFNELYKEKNLDKGFGGDWRGAGQDVAENAWEIAVTATFITGLMEVGGCFLGEFIRKVFPSPAIYSCLTGVGFSYLFFSPMLSIMAEPIMCYLPLLVVFIGFFGNVIYRIGNTGYTFPIAIFSIGLSVVLGWAGGCKHKRDSIIMYNYGDGSPGSKNIYQDFTNKWTTCTGTSEHDAKYAYREYAGEIGAFGDGIGAGLKKFGDMRAYISTAIVVGVVSFAGTMSCVESAAAAGDDYPMAETMIIDGIGTMIGAIFGSFYSTTVYIGHPIHKNLGAKRGYSIINGAIYFVLLMSGLFASLYQTIPGCASGALLVFVGLLICRQACEDNPPRYWPAIFFGLFPTLCNFLKLYVDPGSPIVQGPSWWDSADAGNWGAVGMGIEMAGQGGGLWVTLFFTAIFCYCIDRKFLSAAVTSAAMCILQSLLSIPVLFNAETSSGKGPKSHPPYMGPEKVGLYPKKPKDTNFSWMWSVAFALATGFFLFHLGLQKIGFIDPPIIDGGPDDTTAIAEAELPESTKLDYVNKEMDEEDA</sequence>
<evidence type="ECO:0000256" key="1">
    <source>
        <dbReference type="SAM" id="Phobius"/>
    </source>
</evidence>
<dbReference type="PANTHER" id="PTHR31610">
    <property type="entry name" value="SLR0360 PROTEIN"/>
    <property type="match status" value="1"/>
</dbReference>
<feature type="transmembrane region" description="Helical" evidence="1">
    <location>
        <begin position="65"/>
        <end position="87"/>
    </location>
</feature>
<feature type="transmembrane region" description="Helical" evidence="1">
    <location>
        <begin position="372"/>
        <end position="396"/>
    </location>
</feature>
<accession>A0A7S3NK36</accession>
<feature type="transmembrane region" description="Helical" evidence="1">
    <location>
        <begin position="468"/>
        <end position="485"/>
    </location>
</feature>
<organism evidence="2">
    <name type="scientific">Aureoumbra lagunensis</name>
    <dbReference type="NCBI Taxonomy" id="44058"/>
    <lineage>
        <taxon>Eukaryota</taxon>
        <taxon>Sar</taxon>
        <taxon>Stramenopiles</taxon>
        <taxon>Ochrophyta</taxon>
        <taxon>Pelagophyceae</taxon>
        <taxon>Pelagomonadales</taxon>
        <taxon>Aureoumbra</taxon>
    </lineage>
</organism>
<keyword evidence="1" id="KW-0472">Membrane</keyword>
<reference evidence="2" key="1">
    <citation type="submission" date="2021-01" db="EMBL/GenBank/DDBJ databases">
        <authorList>
            <person name="Corre E."/>
            <person name="Pelletier E."/>
            <person name="Niang G."/>
            <person name="Scheremetjew M."/>
            <person name="Finn R."/>
            <person name="Kale V."/>
            <person name="Holt S."/>
            <person name="Cochrane G."/>
            <person name="Meng A."/>
            <person name="Brown T."/>
            <person name="Cohen L."/>
        </authorList>
    </citation>
    <scope>NUCLEOTIDE SEQUENCE</scope>
    <source>
        <strain evidence="2">CCMP1510</strain>
    </source>
</reference>
<gene>
    <name evidence="2" type="ORF">ALAG00032_LOCUS6242</name>
</gene>
<dbReference type="AlphaFoldDB" id="A0A7S3NK36"/>
<evidence type="ECO:0000313" key="2">
    <source>
        <dbReference type="EMBL" id="CAE0365499.1"/>
    </source>
</evidence>
<feature type="transmembrane region" description="Helical" evidence="1">
    <location>
        <begin position="408"/>
        <end position="432"/>
    </location>
</feature>